<feature type="compositionally biased region" description="Low complexity" evidence="1">
    <location>
        <begin position="33"/>
        <end position="47"/>
    </location>
</feature>
<evidence type="ECO:0000256" key="1">
    <source>
        <dbReference type="SAM" id="MobiDB-lite"/>
    </source>
</evidence>
<evidence type="ECO:0000313" key="2">
    <source>
        <dbReference type="EMBL" id="ESN97494.1"/>
    </source>
</evidence>
<dbReference type="GeneID" id="20206518"/>
<reference evidence="2 4" key="2">
    <citation type="journal article" date="2013" name="Nature">
        <title>Insights into bilaterian evolution from three spiralian genomes.</title>
        <authorList>
            <person name="Simakov O."/>
            <person name="Marletaz F."/>
            <person name="Cho S.J."/>
            <person name="Edsinger-Gonzales E."/>
            <person name="Havlak P."/>
            <person name="Hellsten U."/>
            <person name="Kuo D.H."/>
            <person name="Larsson T."/>
            <person name="Lv J."/>
            <person name="Arendt D."/>
            <person name="Savage R."/>
            <person name="Osoegawa K."/>
            <person name="de Jong P."/>
            <person name="Grimwood J."/>
            <person name="Chapman J.A."/>
            <person name="Shapiro H."/>
            <person name="Aerts A."/>
            <person name="Otillar R.P."/>
            <person name="Terry A.Y."/>
            <person name="Boore J.L."/>
            <person name="Grigoriev I.V."/>
            <person name="Lindberg D.R."/>
            <person name="Seaver E.C."/>
            <person name="Weisblat D.A."/>
            <person name="Putnam N.H."/>
            <person name="Rokhsar D.S."/>
        </authorList>
    </citation>
    <scope>NUCLEOTIDE SEQUENCE</scope>
</reference>
<evidence type="ECO:0000313" key="3">
    <source>
        <dbReference type="EnsemblMetazoa" id="HelroP177922"/>
    </source>
</evidence>
<dbReference type="EMBL" id="KB097336">
    <property type="protein sequence ID" value="ESN97494.1"/>
    <property type="molecule type" value="Genomic_DNA"/>
</dbReference>
<proteinExistence type="predicted"/>
<dbReference type="RefSeq" id="XP_009024326.1">
    <property type="nucleotide sequence ID" value="XM_009026078.1"/>
</dbReference>
<reference evidence="4" key="1">
    <citation type="submission" date="2012-12" db="EMBL/GenBank/DDBJ databases">
        <authorList>
            <person name="Hellsten U."/>
            <person name="Grimwood J."/>
            <person name="Chapman J.A."/>
            <person name="Shapiro H."/>
            <person name="Aerts A."/>
            <person name="Otillar R.P."/>
            <person name="Terry A.Y."/>
            <person name="Boore J.L."/>
            <person name="Simakov O."/>
            <person name="Marletaz F."/>
            <person name="Cho S.-J."/>
            <person name="Edsinger-Gonzales E."/>
            <person name="Havlak P."/>
            <person name="Kuo D.-H."/>
            <person name="Larsson T."/>
            <person name="Lv J."/>
            <person name="Arendt D."/>
            <person name="Savage R."/>
            <person name="Osoegawa K."/>
            <person name="de Jong P."/>
            <person name="Lindberg D.R."/>
            <person name="Seaver E.C."/>
            <person name="Weisblat D.A."/>
            <person name="Putnam N.H."/>
            <person name="Grigoriev I.V."/>
            <person name="Rokhsar D.S."/>
        </authorList>
    </citation>
    <scope>NUCLEOTIDE SEQUENCE</scope>
</reference>
<dbReference type="CTD" id="20206518"/>
<feature type="compositionally biased region" description="Polar residues" evidence="1">
    <location>
        <begin position="94"/>
        <end position="119"/>
    </location>
</feature>
<dbReference type="HOGENOM" id="CLU_035940_0_0_1"/>
<feature type="compositionally biased region" description="Low complexity" evidence="1">
    <location>
        <begin position="165"/>
        <end position="180"/>
    </location>
</feature>
<feature type="region of interest" description="Disordered" evidence="1">
    <location>
        <begin position="33"/>
        <end position="119"/>
    </location>
</feature>
<dbReference type="InParanoid" id="T1FCG9"/>
<reference evidence="3" key="3">
    <citation type="submission" date="2015-06" db="UniProtKB">
        <authorList>
            <consortium name="EnsemblMetazoa"/>
        </authorList>
    </citation>
    <scope>IDENTIFICATION</scope>
</reference>
<feature type="region of interest" description="Disordered" evidence="1">
    <location>
        <begin position="165"/>
        <end position="184"/>
    </location>
</feature>
<protein>
    <submittedName>
        <fullName evidence="2 3">Uncharacterized protein</fullName>
    </submittedName>
</protein>
<dbReference type="EnsemblMetazoa" id="HelroT177922">
    <property type="protein sequence ID" value="HelroP177922"/>
    <property type="gene ID" value="HelroG177922"/>
</dbReference>
<name>T1FCG9_HELRO</name>
<organism evidence="3 4">
    <name type="scientific">Helobdella robusta</name>
    <name type="common">Californian leech</name>
    <dbReference type="NCBI Taxonomy" id="6412"/>
    <lineage>
        <taxon>Eukaryota</taxon>
        <taxon>Metazoa</taxon>
        <taxon>Spiralia</taxon>
        <taxon>Lophotrochozoa</taxon>
        <taxon>Annelida</taxon>
        <taxon>Clitellata</taxon>
        <taxon>Hirudinea</taxon>
        <taxon>Rhynchobdellida</taxon>
        <taxon>Glossiphoniidae</taxon>
        <taxon>Helobdella</taxon>
    </lineage>
</organism>
<dbReference type="AlphaFoldDB" id="T1FCG9"/>
<keyword evidence="4" id="KW-1185">Reference proteome</keyword>
<dbReference type="Proteomes" id="UP000015101">
    <property type="component" value="Unassembled WGS sequence"/>
</dbReference>
<gene>
    <name evidence="3" type="primary">20206518</name>
    <name evidence="2" type="ORF">HELRODRAFT_177922</name>
</gene>
<dbReference type="KEGG" id="hro:HELRODRAFT_177922"/>
<accession>T1FCG9</accession>
<dbReference type="EMBL" id="AMQM01006229">
    <property type="status" value="NOT_ANNOTATED_CDS"/>
    <property type="molecule type" value="Genomic_DNA"/>
</dbReference>
<feature type="compositionally biased region" description="Low complexity" evidence="1">
    <location>
        <begin position="56"/>
        <end position="67"/>
    </location>
</feature>
<evidence type="ECO:0000313" key="4">
    <source>
        <dbReference type="Proteomes" id="UP000015101"/>
    </source>
</evidence>
<sequence length="557" mass="62656">MDNNNSIFCCCGKKCKNKGGLKLHQRSCKIHQNLKSSNNSNESNSEADPPPPPPQVQCQSNQLQPSHSLPPSPSASALNHYLHSSNAPVEDNNKANSPSSSTQVQQPFQQPSHGPQSASSAPNINFIACCCGKYCKGRKGLIMHHRSCKLHKTLILSNTSKVTESSISPHVQQPVSSSPSNVEKTEIPLPGVKLPRTPAQWSEANAYFQLHQKSLPTYYNIDEFTLAFQTMIYNYFAANYGTIKSQTSLNDNKNKSIKALKKELKQLKSLGHNNHRFDVQISSISKTLRSKLSSRKLPTTKTPDTTNQLKRRFWWFCKRLFTQSKSQGPLFSVDDCKNYFSSALSDDNSKKYQLPNWVPSTSKPTTPCNTSPPSYYEISSIVYKCKAKSSPCPLDQISIIPFKRCPILRTILQQLIAQYSTTIPKPLPGIKLPKSPTLWAEANAFFHIELKRLNKCADVDNFAIEFQNIIYSYFASNYGTLTKDSTPKKHKKCNIKHLKTKLKNLKTLAQSDSQLNSDVFMLSRQLRATFKTNKVIIPCFVSQIGSLPFLLRRFKEI</sequence>